<sequence length="424" mass="47626">MKSKYLLLASAFLISGMSFAQKDEMKAAEKALKNGNPAEAKTSLEKAESLISNADESQKAQFYFLKGNAYLGLAGKRVDEGNNLVQAAKSYNQLIATEQASKKSKYTKEAEASLAKVKNQLINMAIDDNKQKRFKEGAEKLYETYLLDKKDTLYLYYAASSAVNGQEYDTALKYYDELKKINYSGKATIYSAKSKANGEYQNFKTAAERDKMVKLGTHEAPKTEKEPSKRGEIYRNIALIYNNKGDVDAAKKALTDARAANPDDISLTMTQADLYLKSNDVANYKKLVGEIIEKNPTDPVLFYNLGVLSAQAKENAEAEKYYKKTIELDPNYVDAYLNLSVLKLESDTAIVEEINKLGTSQKDNKRYEVLKAKREEIFKSTLPYLEKANKLNPKNEDVYKTLLNVYNYLEMTSEAKALKAAKNN</sequence>
<dbReference type="RefSeq" id="WP_121377024.1">
    <property type="nucleotide sequence ID" value="NZ_RBLC01000004.1"/>
</dbReference>
<name>A0A495M304_9FLAO</name>
<feature type="signal peptide" evidence="2">
    <location>
        <begin position="1"/>
        <end position="20"/>
    </location>
</feature>
<dbReference type="SUPFAM" id="SSF48452">
    <property type="entry name" value="TPR-like"/>
    <property type="match status" value="2"/>
</dbReference>
<evidence type="ECO:0000256" key="2">
    <source>
        <dbReference type="SAM" id="SignalP"/>
    </source>
</evidence>
<protein>
    <submittedName>
        <fullName evidence="3">Tetratricopeptide repeat protein</fullName>
    </submittedName>
</protein>
<dbReference type="Pfam" id="PF13181">
    <property type="entry name" value="TPR_8"/>
    <property type="match status" value="2"/>
</dbReference>
<dbReference type="Gene3D" id="1.25.40.10">
    <property type="entry name" value="Tetratricopeptide repeat domain"/>
    <property type="match status" value="3"/>
</dbReference>
<evidence type="ECO:0000313" key="3">
    <source>
        <dbReference type="EMBL" id="RKS20354.1"/>
    </source>
</evidence>
<feature type="repeat" description="TPR" evidence="1">
    <location>
        <begin position="231"/>
        <end position="264"/>
    </location>
</feature>
<comment type="caution">
    <text evidence="3">The sequence shown here is derived from an EMBL/GenBank/DDBJ whole genome shotgun (WGS) entry which is preliminary data.</text>
</comment>
<gene>
    <name evidence="3" type="ORF">CLV94_2730</name>
</gene>
<feature type="chain" id="PRO_5019718408" evidence="2">
    <location>
        <begin position="21"/>
        <end position="424"/>
    </location>
</feature>
<dbReference type="EMBL" id="RBLC01000004">
    <property type="protein sequence ID" value="RKS20354.1"/>
    <property type="molecule type" value="Genomic_DNA"/>
</dbReference>
<dbReference type="InterPro" id="IPR011990">
    <property type="entry name" value="TPR-like_helical_dom_sf"/>
</dbReference>
<dbReference type="PANTHER" id="PTHR44216">
    <property type="entry name" value="PROTEIN O-MANNOSYL-TRANSFERASE TMTC2"/>
    <property type="match status" value="1"/>
</dbReference>
<organism evidence="3 4">
    <name type="scientific">Flavobacterium endophyticum</name>
    <dbReference type="NCBI Taxonomy" id="1540163"/>
    <lineage>
        <taxon>Bacteria</taxon>
        <taxon>Pseudomonadati</taxon>
        <taxon>Bacteroidota</taxon>
        <taxon>Flavobacteriia</taxon>
        <taxon>Flavobacteriales</taxon>
        <taxon>Flavobacteriaceae</taxon>
        <taxon>Flavobacterium</taxon>
    </lineage>
</organism>
<dbReference type="SMART" id="SM00028">
    <property type="entry name" value="TPR"/>
    <property type="match status" value="2"/>
</dbReference>
<dbReference type="AlphaFoldDB" id="A0A495M304"/>
<dbReference type="PANTHER" id="PTHR44216:SF3">
    <property type="entry name" value="PROTEIN O-MANNOSYL-TRANSFERASE TMTC2"/>
    <property type="match status" value="1"/>
</dbReference>
<evidence type="ECO:0000313" key="4">
    <source>
        <dbReference type="Proteomes" id="UP000277579"/>
    </source>
</evidence>
<keyword evidence="1" id="KW-0802">TPR repeat</keyword>
<proteinExistence type="predicted"/>
<dbReference type="GO" id="GO:0035269">
    <property type="term" value="P:protein O-linked glycosylation via mannose"/>
    <property type="evidence" value="ECO:0007669"/>
    <property type="project" value="TreeGrafter"/>
</dbReference>
<feature type="repeat" description="TPR" evidence="1">
    <location>
        <begin position="299"/>
        <end position="332"/>
    </location>
</feature>
<dbReference type="PROSITE" id="PS50005">
    <property type="entry name" value="TPR"/>
    <property type="match status" value="2"/>
</dbReference>
<accession>A0A495M304</accession>
<evidence type="ECO:0000256" key="1">
    <source>
        <dbReference type="PROSITE-ProRule" id="PRU00339"/>
    </source>
</evidence>
<reference evidence="3 4" key="1">
    <citation type="submission" date="2018-10" db="EMBL/GenBank/DDBJ databases">
        <title>Genomic Encyclopedia of Archaeal and Bacterial Type Strains, Phase II (KMG-II): from individual species to whole genera.</title>
        <authorList>
            <person name="Goeker M."/>
        </authorList>
    </citation>
    <scope>NUCLEOTIDE SEQUENCE [LARGE SCALE GENOMIC DNA]</scope>
    <source>
        <strain evidence="3 4">DSM 29537</strain>
    </source>
</reference>
<dbReference type="Proteomes" id="UP000277579">
    <property type="component" value="Unassembled WGS sequence"/>
</dbReference>
<keyword evidence="2" id="KW-0732">Signal</keyword>
<dbReference type="GO" id="GO:0000030">
    <property type="term" value="F:mannosyltransferase activity"/>
    <property type="evidence" value="ECO:0007669"/>
    <property type="project" value="TreeGrafter"/>
</dbReference>
<dbReference type="OrthoDB" id="1149028at2"/>
<keyword evidence="4" id="KW-1185">Reference proteome</keyword>
<dbReference type="InterPro" id="IPR052384">
    <property type="entry name" value="TMTC_O-mannosyltransferase"/>
</dbReference>
<dbReference type="InterPro" id="IPR019734">
    <property type="entry name" value="TPR_rpt"/>
</dbReference>